<evidence type="ECO:0000256" key="5">
    <source>
        <dbReference type="ARBA" id="ARBA00022975"/>
    </source>
</evidence>
<dbReference type="GO" id="GO:0004588">
    <property type="term" value="F:orotate phosphoribosyltransferase activity"/>
    <property type="evidence" value="ECO:0007669"/>
    <property type="project" value="UniProtKB-EC"/>
</dbReference>
<keyword evidence="3 6" id="KW-0328">Glycosyltransferase</keyword>
<evidence type="ECO:0000256" key="6">
    <source>
        <dbReference type="HAMAP-Rule" id="MF_01208"/>
    </source>
</evidence>
<dbReference type="PANTHER" id="PTHR19278:SF9">
    <property type="entry name" value="URIDINE 5'-MONOPHOSPHATE SYNTHASE"/>
    <property type="match status" value="1"/>
</dbReference>
<dbReference type="InterPro" id="IPR023031">
    <property type="entry name" value="OPRT"/>
</dbReference>
<dbReference type="HAMAP" id="MF_01208">
    <property type="entry name" value="PyrE"/>
    <property type="match status" value="1"/>
</dbReference>
<sequence length="171" mass="18493">MNRTELARVIGQRTRLSGSFTLRSGVVSDSYFDKYRFESDPKLLSAVAEALAPLVPARTDYLAGLELGGVPVATMLSNVTGIPAVFVRKEAKTYGTCQLVEGADIEGKRLTIVEDVISSGGAVKDAVNALRERSAIVEHVVCVIDRETGGIEKLEELNLAVKALYRHSEID</sequence>
<comment type="caution">
    <text evidence="6">Lacks conserved residue(s) required for the propagation of feature annotation.</text>
</comment>
<dbReference type="Pfam" id="PF00156">
    <property type="entry name" value="Pribosyltran"/>
    <property type="match status" value="1"/>
</dbReference>
<accession>A0ABW1YG06</accession>
<reference evidence="9" key="1">
    <citation type="journal article" date="2019" name="Int. J. Syst. Evol. Microbiol.">
        <title>The Global Catalogue of Microorganisms (GCM) 10K type strain sequencing project: providing services to taxonomists for standard genome sequencing and annotation.</title>
        <authorList>
            <consortium name="The Broad Institute Genomics Platform"/>
            <consortium name="The Broad Institute Genome Sequencing Center for Infectious Disease"/>
            <person name="Wu L."/>
            <person name="Ma J."/>
        </authorList>
    </citation>
    <scope>NUCLEOTIDE SEQUENCE [LARGE SCALE GENOMIC DNA]</scope>
    <source>
        <strain evidence="9">CGMCC 1.15772</strain>
    </source>
</reference>
<feature type="binding site" evidence="6">
    <location>
        <position position="118"/>
    </location>
    <ligand>
        <name>orotate</name>
        <dbReference type="ChEBI" id="CHEBI:30839"/>
    </ligand>
</feature>
<keyword evidence="4 6" id="KW-0808">Transferase</keyword>
<dbReference type="SUPFAM" id="SSF53271">
    <property type="entry name" value="PRTase-like"/>
    <property type="match status" value="1"/>
</dbReference>
<feature type="binding site" description="in other chain" evidence="6">
    <location>
        <position position="89"/>
    </location>
    <ligand>
        <name>5-phospho-alpha-D-ribose 1-diphosphate</name>
        <dbReference type="ChEBI" id="CHEBI:58017"/>
        <note>ligand shared between dimeric partners</note>
    </ligand>
</feature>
<keyword evidence="9" id="KW-1185">Reference proteome</keyword>
<feature type="binding site" description="in other chain" evidence="6">
    <location>
        <begin position="114"/>
        <end position="122"/>
    </location>
    <ligand>
        <name>5-phospho-alpha-D-ribose 1-diphosphate</name>
        <dbReference type="ChEBI" id="CHEBI:58017"/>
        <note>ligand shared between dimeric partners</note>
    </ligand>
</feature>
<feature type="binding site" description="in other chain" evidence="6">
    <location>
        <position position="23"/>
    </location>
    <ligand>
        <name>5-phospho-alpha-D-ribose 1-diphosphate</name>
        <dbReference type="ChEBI" id="CHEBI:58017"/>
        <note>ligand shared between dimeric partners</note>
    </ligand>
</feature>
<dbReference type="EC" id="2.4.2.10" evidence="2 6"/>
<feature type="binding site" evidence="6">
    <location>
        <position position="88"/>
    </location>
    <ligand>
        <name>5-phospho-alpha-D-ribose 1-diphosphate</name>
        <dbReference type="ChEBI" id="CHEBI:58017"/>
        <note>ligand shared between dimeric partners</note>
    </ligand>
</feature>
<dbReference type="RefSeq" id="WP_380083525.1">
    <property type="nucleotide sequence ID" value="NZ_JBHSWD010000001.1"/>
</dbReference>
<feature type="binding site" evidence="6">
    <location>
        <position position="92"/>
    </location>
    <ligand>
        <name>5-phospho-alpha-D-ribose 1-diphosphate</name>
        <dbReference type="ChEBI" id="CHEBI:58017"/>
        <note>ligand shared between dimeric partners</note>
    </ligand>
</feature>
<dbReference type="EMBL" id="JBHSWD010000001">
    <property type="protein sequence ID" value="MFC6592495.1"/>
    <property type="molecule type" value="Genomic_DNA"/>
</dbReference>
<keyword evidence="5 6" id="KW-0665">Pyrimidine biosynthesis</keyword>
<dbReference type="Proteomes" id="UP001596297">
    <property type="component" value="Unassembled WGS sequence"/>
</dbReference>
<comment type="pathway">
    <text evidence="1 6">Pyrimidine metabolism; UMP biosynthesis via de novo pathway; UMP from orotate: step 1/2.</text>
</comment>
<evidence type="ECO:0000259" key="7">
    <source>
        <dbReference type="Pfam" id="PF00156"/>
    </source>
</evidence>
<evidence type="ECO:0000256" key="2">
    <source>
        <dbReference type="ARBA" id="ARBA00011971"/>
    </source>
</evidence>
<evidence type="ECO:0000313" key="9">
    <source>
        <dbReference type="Proteomes" id="UP001596297"/>
    </source>
</evidence>
<evidence type="ECO:0000256" key="3">
    <source>
        <dbReference type="ARBA" id="ARBA00022676"/>
    </source>
</evidence>
<protein>
    <recommendedName>
        <fullName evidence="2 6">Orotate phosphoribosyltransferase</fullName>
        <shortName evidence="6">OPRT</shortName>
        <shortName evidence="6">OPRTase</shortName>
        <ecNumber evidence="2 6">2.4.2.10</ecNumber>
    </recommendedName>
</protein>
<comment type="similarity">
    <text evidence="6">Belongs to the purine/pyrimidine phosphoribosyltransferase family. PyrE subfamily.</text>
</comment>
<comment type="caution">
    <text evidence="8">The sequence shown here is derived from an EMBL/GenBank/DDBJ whole genome shotgun (WGS) entry which is preliminary data.</text>
</comment>
<comment type="function">
    <text evidence="6">Catalyzes the transfer of a ribosyl phosphate group from 5-phosphoribose 1-diphosphate to orotate, leading to the formation of orotidine monophosphate (OMP).</text>
</comment>
<dbReference type="InterPro" id="IPR004467">
    <property type="entry name" value="Or_phspho_trans_dom"/>
</dbReference>
<comment type="subunit">
    <text evidence="6">Homodimer.</text>
</comment>
<dbReference type="Gene3D" id="3.40.50.2020">
    <property type="match status" value="1"/>
</dbReference>
<comment type="cofactor">
    <cofactor evidence="6">
        <name>Mg(2+)</name>
        <dbReference type="ChEBI" id="CHEBI:18420"/>
    </cofactor>
</comment>
<dbReference type="PANTHER" id="PTHR19278">
    <property type="entry name" value="OROTATE PHOSPHORIBOSYLTRANSFERASE"/>
    <property type="match status" value="1"/>
</dbReference>
<dbReference type="NCBIfam" id="TIGR00336">
    <property type="entry name" value="pyrE"/>
    <property type="match status" value="1"/>
</dbReference>
<comment type="catalytic activity">
    <reaction evidence="6">
        <text>orotidine 5'-phosphate + diphosphate = orotate + 5-phospho-alpha-D-ribose 1-diphosphate</text>
        <dbReference type="Rhea" id="RHEA:10380"/>
        <dbReference type="ChEBI" id="CHEBI:30839"/>
        <dbReference type="ChEBI" id="CHEBI:33019"/>
        <dbReference type="ChEBI" id="CHEBI:57538"/>
        <dbReference type="ChEBI" id="CHEBI:58017"/>
        <dbReference type="EC" id="2.4.2.10"/>
    </reaction>
</comment>
<organism evidence="8 9">
    <name type="scientific">Deinococcus lacus</name>
    <dbReference type="NCBI Taxonomy" id="392561"/>
    <lineage>
        <taxon>Bacteria</taxon>
        <taxon>Thermotogati</taxon>
        <taxon>Deinococcota</taxon>
        <taxon>Deinococci</taxon>
        <taxon>Deinococcales</taxon>
        <taxon>Deinococcaceae</taxon>
        <taxon>Deinococcus</taxon>
    </lineage>
</organism>
<keyword evidence="6" id="KW-0460">Magnesium</keyword>
<evidence type="ECO:0000313" key="8">
    <source>
        <dbReference type="EMBL" id="MFC6592495.1"/>
    </source>
</evidence>
<evidence type="ECO:0000256" key="1">
    <source>
        <dbReference type="ARBA" id="ARBA00004889"/>
    </source>
</evidence>
<feature type="binding site" evidence="6">
    <location>
        <position position="146"/>
    </location>
    <ligand>
        <name>orotate</name>
        <dbReference type="ChEBI" id="CHEBI:30839"/>
    </ligand>
</feature>
<evidence type="ECO:0000256" key="4">
    <source>
        <dbReference type="ARBA" id="ARBA00022679"/>
    </source>
</evidence>
<gene>
    <name evidence="6 8" type="primary">pyrE</name>
    <name evidence="8" type="ORF">ACFP81_11145</name>
</gene>
<proteinExistence type="inferred from homology"/>
<feature type="domain" description="Phosphoribosyltransferase" evidence="7">
    <location>
        <begin position="45"/>
        <end position="153"/>
    </location>
</feature>
<name>A0ABW1YG06_9DEIO</name>
<dbReference type="CDD" id="cd06223">
    <property type="entry name" value="PRTases_typeI"/>
    <property type="match status" value="1"/>
</dbReference>
<dbReference type="InterPro" id="IPR029057">
    <property type="entry name" value="PRTase-like"/>
</dbReference>
<dbReference type="InterPro" id="IPR000836">
    <property type="entry name" value="PRTase_dom"/>
</dbReference>